<evidence type="ECO:0000313" key="1">
    <source>
        <dbReference type="EMBL" id="KAI0030533.1"/>
    </source>
</evidence>
<proteinExistence type="predicted"/>
<gene>
    <name evidence="1" type="ORF">K488DRAFT_54013</name>
</gene>
<dbReference type="Proteomes" id="UP000814128">
    <property type="component" value="Unassembled WGS sequence"/>
</dbReference>
<reference evidence="1" key="1">
    <citation type="submission" date="2021-02" db="EMBL/GenBank/DDBJ databases">
        <authorList>
            <consortium name="DOE Joint Genome Institute"/>
            <person name="Ahrendt S."/>
            <person name="Looney B.P."/>
            <person name="Miyauchi S."/>
            <person name="Morin E."/>
            <person name="Drula E."/>
            <person name="Courty P.E."/>
            <person name="Chicoki N."/>
            <person name="Fauchery L."/>
            <person name="Kohler A."/>
            <person name="Kuo A."/>
            <person name="Labutti K."/>
            <person name="Pangilinan J."/>
            <person name="Lipzen A."/>
            <person name="Riley R."/>
            <person name="Andreopoulos W."/>
            <person name="He G."/>
            <person name="Johnson J."/>
            <person name="Barry K.W."/>
            <person name="Grigoriev I.V."/>
            <person name="Nagy L."/>
            <person name="Hibbett D."/>
            <person name="Henrissat B."/>
            <person name="Matheny P.B."/>
            <person name="Labbe J."/>
            <person name="Martin F."/>
        </authorList>
    </citation>
    <scope>NUCLEOTIDE SEQUENCE</scope>
    <source>
        <strain evidence="1">EC-137</strain>
    </source>
</reference>
<evidence type="ECO:0000313" key="2">
    <source>
        <dbReference type="Proteomes" id="UP000814128"/>
    </source>
</evidence>
<reference evidence="1" key="2">
    <citation type="journal article" date="2022" name="New Phytol.">
        <title>Evolutionary transition to the ectomycorrhizal habit in the genomes of a hyperdiverse lineage of mushroom-forming fungi.</title>
        <authorList>
            <person name="Looney B."/>
            <person name="Miyauchi S."/>
            <person name="Morin E."/>
            <person name="Drula E."/>
            <person name="Courty P.E."/>
            <person name="Kohler A."/>
            <person name="Kuo A."/>
            <person name="LaButti K."/>
            <person name="Pangilinan J."/>
            <person name="Lipzen A."/>
            <person name="Riley R."/>
            <person name="Andreopoulos W."/>
            <person name="He G."/>
            <person name="Johnson J."/>
            <person name="Nolan M."/>
            <person name="Tritt A."/>
            <person name="Barry K.W."/>
            <person name="Grigoriev I.V."/>
            <person name="Nagy L.G."/>
            <person name="Hibbett D."/>
            <person name="Henrissat B."/>
            <person name="Matheny P.B."/>
            <person name="Labbe J."/>
            <person name="Martin F.M."/>
        </authorList>
    </citation>
    <scope>NUCLEOTIDE SEQUENCE</scope>
    <source>
        <strain evidence="1">EC-137</strain>
    </source>
</reference>
<accession>A0ACB8QFR4</accession>
<organism evidence="1 2">
    <name type="scientific">Vararia minispora EC-137</name>
    <dbReference type="NCBI Taxonomy" id="1314806"/>
    <lineage>
        <taxon>Eukaryota</taxon>
        <taxon>Fungi</taxon>
        <taxon>Dikarya</taxon>
        <taxon>Basidiomycota</taxon>
        <taxon>Agaricomycotina</taxon>
        <taxon>Agaricomycetes</taxon>
        <taxon>Russulales</taxon>
        <taxon>Lachnocladiaceae</taxon>
        <taxon>Vararia</taxon>
    </lineage>
</organism>
<name>A0ACB8QFR4_9AGAM</name>
<dbReference type="EMBL" id="MU273617">
    <property type="protein sequence ID" value="KAI0030533.1"/>
    <property type="molecule type" value="Genomic_DNA"/>
</dbReference>
<keyword evidence="2" id="KW-1185">Reference proteome</keyword>
<protein>
    <submittedName>
        <fullName evidence="1">Terpenoid synthase</fullName>
    </submittedName>
</protein>
<sequence>MTAATSFVLPDLLACSSAFKDASSPHWKRASTESRAWVNSYHVFSDRRAAFFSQGQSELLVSHAYVFAEYDEFRTICDFINLLFVLDEISDYQNAGDARATGEPFLRVLRDPEWSDGSKIALLTQDLFNRFLRSAKPNTRRHFVECCETYIEAVVEEARLREAGEILGLEDFIRLRRENSAVRCCFALIAYGLKIDFPDAIFEDPVAKQAYLAGVDMVCWANDLYSYNMERSSGLAGNNIVTVLMQSHNIDIQAASDYAGEHYKKLMDAFLSHKARLQAAGYCDPNVLRYIEAMQHWMIGNIIWSFETPRYFGALRNQIKETLRVPLKPMEEDMDD</sequence>
<comment type="caution">
    <text evidence="1">The sequence shown here is derived from an EMBL/GenBank/DDBJ whole genome shotgun (WGS) entry which is preliminary data.</text>
</comment>